<dbReference type="Proteomes" id="UP000644875">
    <property type="component" value="Unassembled WGS sequence"/>
</dbReference>
<feature type="binding site" evidence="5">
    <location>
        <position position="439"/>
    </location>
    <ligand>
        <name>substrate</name>
    </ligand>
</feature>
<dbReference type="CDD" id="cd11356">
    <property type="entry name" value="AmyAc_Sucrose_phosphorylase-like_1"/>
    <property type="match status" value="1"/>
</dbReference>
<evidence type="ECO:0000259" key="6">
    <source>
        <dbReference type="SMART" id="SM00642"/>
    </source>
</evidence>
<evidence type="ECO:0000256" key="1">
    <source>
        <dbReference type="ARBA" id="ARBA00008452"/>
    </source>
</evidence>
<dbReference type="InterPro" id="IPR045857">
    <property type="entry name" value="O16G_dom_2"/>
</dbReference>
<protein>
    <recommendedName>
        <fullName evidence="4">Sucrose phosphorylase</fullName>
        <ecNumber evidence="4">2.4.1.7</ecNumber>
    </recommendedName>
    <alternativeName>
        <fullName evidence="4">Sucrose glucosyltransferase</fullName>
    </alternativeName>
</protein>
<dbReference type="InterPro" id="IPR006047">
    <property type="entry name" value="GH13_cat_dom"/>
</dbReference>
<dbReference type="SUPFAM" id="SSF51445">
    <property type="entry name" value="(Trans)glycosidases"/>
    <property type="match status" value="1"/>
</dbReference>
<feature type="binding site" evidence="5">
    <location>
        <begin position="224"/>
        <end position="226"/>
    </location>
    <ligand>
        <name>substrate</name>
    </ligand>
</feature>
<name>A0A934UCU5_9STRE</name>
<feature type="binding site" evidence="5">
    <location>
        <position position="134"/>
    </location>
    <ligand>
        <name>substrate</name>
    </ligand>
</feature>
<evidence type="ECO:0000256" key="5">
    <source>
        <dbReference type="PIRSR" id="PIRSR003059-2"/>
    </source>
</evidence>
<evidence type="ECO:0000313" key="7">
    <source>
        <dbReference type="EMBL" id="MBJ8349127.1"/>
    </source>
</evidence>
<dbReference type="InterPro" id="IPR033746">
    <property type="entry name" value="GGa_phosphorylase"/>
</dbReference>
<dbReference type="AlphaFoldDB" id="A0A934UCU5"/>
<dbReference type="PANTHER" id="PTHR38784:SF1">
    <property type="entry name" value="SUCROSE PHOSPHORYLASE"/>
    <property type="match status" value="1"/>
</dbReference>
<organism evidence="7 8">
    <name type="scientific">Streptococcus zalophi</name>
    <dbReference type="NCBI Taxonomy" id="640031"/>
    <lineage>
        <taxon>Bacteria</taxon>
        <taxon>Bacillati</taxon>
        <taxon>Bacillota</taxon>
        <taxon>Bacilli</taxon>
        <taxon>Lactobacillales</taxon>
        <taxon>Streptococcaceae</taxon>
        <taxon>Streptococcus</taxon>
    </lineage>
</organism>
<dbReference type="Pfam" id="PF00128">
    <property type="entry name" value="Alpha-amylase"/>
    <property type="match status" value="1"/>
</dbReference>
<dbReference type="SMART" id="SM00642">
    <property type="entry name" value="Aamy"/>
    <property type="match status" value="1"/>
</dbReference>
<sequence length="549" mass="63087">MKQIEKIYQKLSEIYKGERLTEAQQAFEKLVQRYYNKNFAHRKTLSEENVYLITYGDSFTDGDRVGLSVLKDVVDKTLSDTITDIHLLPMFPYTSDDGFSVTNYDQINPQLGDWSDIKKLSKKYRLMFDFVANHMSKSSEWFKKFLSDDPEFSEAFVEFEAGFDTSKVIRPRVSPLFHSYPNNKKVWTTFSEDQVDVNPKDVKMLVRLTKVLLDYAMKGATSVRLDAIGFLWKESGTTCMHLPQTHAIIQLWRMLLEEFAPNTQIITETNVPHEDNISYFGNGNDEAQQVYQFPLPPLVLHTFVTGNSEKLMNWASSIDRVSDTATYFNFLASHDGIGLRPTEGILSDDERQQLVDRILENGGRVSYKKNPDGSKSVYEMNINYSEALKTKGKEEFTAQKMIAAHHILLSIIGVPAIYYHSIFGSKNDYIGLEQSGINRRINREKLDMSTLFKELESDEYRRTIYHGIQKMITIRKKEAAFNPYGNQETINLGSGLFALKRHFKNQKIYSVTNVTSEKQDLGQLAGFDLISGKEKTSLQGYEVAWIKKE</sequence>
<evidence type="ECO:0000256" key="2">
    <source>
        <dbReference type="ARBA" id="ARBA00022676"/>
    </source>
</evidence>
<dbReference type="GO" id="GO:0009018">
    <property type="term" value="F:sucrose phosphorylase activity"/>
    <property type="evidence" value="ECO:0007669"/>
    <property type="project" value="UniProtKB-EC"/>
</dbReference>
<dbReference type="InterPro" id="IPR017853">
    <property type="entry name" value="GH"/>
</dbReference>
<dbReference type="GO" id="GO:0005975">
    <property type="term" value="P:carbohydrate metabolic process"/>
    <property type="evidence" value="ECO:0007669"/>
    <property type="project" value="InterPro"/>
</dbReference>
<comment type="caution">
    <text evidence="7">The sequence shown here is derived from an EMBL/GenBank/DDBJ whole genome shotgun (WGS) entry which is preliminary data.</text>
</comment>
<keyword evidence="3 4" id="KW-0808">Transferase</keyword>
<gene>
    <name evidence="7" type="ORF">JHK64_00595</name>
</gene>
<accession>A0A934UCU5</accession>
<dbReference type="PANTHER" id="PTHR38784">
    <property type="entry name" value="SUCROSE PHOSPHORYLASE"/>
    <property type="match status" value="1"/>
</dbReference>
<feature type="binding site" evidence="5">
    <location>
        <position position="96"/>
    </location>
    <ligand>
        <name>substrate</name>
    </ligand>
</feature>
<proteinExistence type="inferred from homology"/>
<dbReference type="EC" id="2.4.1.7" evidence="4"/>
<keyword evidence="8" id="KW-1185">Reference proteome</keyword>
<evidence type="ECO:0000256" key="3">
    <source>
        <dbReference type="ARBA" id="ARBA00022679"/>
    </source>
</evidence>
<evidence type="ECO:0000313" key="8">
    <source>
        <dbReference type="Proteomes" id="UP000644875"/>
    </source>
</evidence>
<dbReference type="EMBL" id="JAENBP010000001">
    <property type="protein sequence ID" value="MBJ8349127.1"/>
    <property type="molecule type" value="Genomic_DNA"/>
</dbReference>
<reference evidence="7 8" key="1">
    <citation type="journal article" date="2021" name="Int. J. Syst. Evol. Microbiol.">
        <title>Streptococcus vicugnae sp. nov., isolated from faeces of alpacas (Vicugna pacos) and cattle (Bos taurus), Streptococcus zalophi sp. nov., and Streptococcus pacificus sp. nov., isolated from respiratory tract of California sea lions (Zalophus californianus).</title>
        <authorList>
            <person name="Volokhov D.V."/>
            <person name="Zagorodnyaya T.A."/>
            <person name="Shen Z."/>
            <person name="Blom J."/>
            <person name="Furtak V.A."/>
            <person name="Eisenberg T."/>
            <person name="Fan P."/>
            <person name="Jeong K.C."/>
            <person name="Gao Y."/>
            <person name="Zhang S."/>
            <person name="Amselle M."/>
        </authorList>
    </citation>
    <scope>NUCLEOTIDE SEQUENCE [LARGE SCALE GENOMIC DNA]</scope>
    <source>
        <strain evidence="8">CSL7508-lung</strain>
    </source>
</reference>
<dbReference type="InterPro" id="IPR016377">
    <property type="entry name" value="Sucrose_GGa_phosphorylase-rel"/>
</dbReference>
<dbReference type="RefSeq" id="WP_199567058.1">
    <property type="nucleotide sequence ID" value="NZ_JAENBP010000001.1"/>
</dbReference>
<dbReference type="Gene3D" id="3.20.20.80">
    <property type="entry name" value="Glycosidases"/>
    <property type="match status" value="1"/>
</dbReference>
<feature type="binding site" evidence="5">
    <location>
        <begin position="334"/>
        <end position="335"/>
    </location>
    <ligand>
        <name>substrate</name>
    </ligand>
</feature>
<dbReference type="PIRSF" id="PIRSF003059">
    <property type="entry name" value="Sucrose_phosphorylase"/>
    <property type="match status" value="1"/>
</dbReference>
<comment type="similarity">
    <text evidence="1 4">Belongs to the glycosyl hydrolase 13 family. Sucrose phosphorylase subfamily.</text>
</comment>
<evidence type="ECO:0000256" key="4">
    <source>
        <dbReference type="PIRNR" id="PIRNR003059"/>
    </source>
</evidence>
<dbReference type="Gene3D" id="3.90.400.10">
    <property type="entry name" value="Oligo-1,6-glucosidase, Domain 2"/>
    <property type="match status" value="1"/>
</dbReference>
<comment type="catalytic activity">
    <reaction evidence="4">
        <text>sucrose + phosphate = D-fructose + alpha-D-glucose 1-phosphate</text>
        <dbReference type="Rhea" id="RHEA:24048"/>
        <dbReference type="ChEBI" id="CHEBI:17992"/>
        <dbReference type="ChEBI" id="CHEBI:37721"/>
        <dbReference type="ChEBI" id="CHEBI:43474"/>
        <dbReference type="ChEBI" id="CHEBI:58601"/>
        <dbReference type="EC" id="2.4.1.7"/>
    </reaction>
</comment>
<keyword evidence="2 4" id="KW-0328">Glycosyltransferase</keyword>
<feature type="domain" description="Glycosyl hydrolase family 13 catalytic" evidence="6">
    <location>
        <begin position="53"/>
        <end position="475"/>
    </location>
</feature>